<dbReference type="AlphaFoldDB" id="A0A1I0HQZ5"/>
<dbReference type="EMBL" id="FOHZ01000033">
    <property type="protein sequence ID" value="SET86436.1"/>
    <property type="molecule type" value="Genomic_DNA"/>
</dbReference>
<reference evidence="2" key="1">
    <citation type="submission" date="2016-10" db="EMBL/GenBank/DDBJ databases">
        <authorList>
            <person name="Varghese N."/>
            <person name="Submissions S."/>
        </authorList>
    </citation>
    <scope>NUCLEOTIDE SEQUENCE [LARGE SCALE GENOMIC DNA]</scope>
    <source>
        <strain evidence="2">CGMCC 1.6489</strain>
    </source>
</reference>
<evidence type="ECO:0000313" key="2">
    <source>
        <dbReference type="Proteomes" id="UP000198762"/>
    </source>
</evidence>
<accession>A0A1I0HQZ5</accession>
<proteinExistence type="predicted"/>
<dbReference type="OrthoDB" id="9805159at2"/>
<evidence type="ECO:0000313" key="1">
    <source>
        <dbReference type="EMBL" id="SET86436.1"/>
    </source>
</evidence>
<gene>
    <name evidence="1" type="ORF">SAMN04487962_1336</name>
</gene>
<protein>
    <submittedName>
        <fullName evidence="1">Uncharacterized protein</fullName>
    </submittedName>
</protein>
<organism evidence="1 2">
    <name type="scientific">Marinobacter segnicrescens</name>
    <dbReference type="NCBI Taxonomy" id="430453"/>
    <lineage>
        <taxon>Bacteria</taxon>
        <taxon>Pseudomonadati</taxon>
        <taxon>Pseudomonadota</taxon>
        <taxon>Gammaproteobacteria</taxon>
        <taxon>Pseudomonadales</taxon>
        <taxon>Marinobacteraceae</taxon>
        <taxon>Marinobacter</taxon>
    </lineage>
</organism>
<name>A0A1I0HQZ5_9GAMM</name>
<dbReference type="Proteomes" id="UP000198762">
    <property type="component" value="Unassembled WGS sequence"/>
</dbReference>
<sequence length="164" mass="18223">MTQKFEDFITEKNVSGHDLAQAARYYLSERCDDPTTTEMREALYTATENPTAVDAGLDLLARDPVALDQASYALLAWAWDQPDEVSRVESAIGAAKQKLPVIEAGLLAMVAMYGMYLVVTGNRKRTTTTVYHADGTKTEKVEEYYPPSLSGLTAIFKMRRDDDS</sequence>
<keyword evidence="2" id="KW-1185">Reference proteome</keyword>
<dbReference type="RefSeq" id="WP_091854793.1">
    <property type="nucleotide sequence ID" value="NZ_FOHZ01000033.1"/>
</dbReference>